<keyword evidence="5" id="KW-1185">Reference proteome</keyword>
<evidence type="ECO:0000256" key="2">
    <source>
        <dbReference type="SAM" id="MobiDB-lite"/>
    </source>
</evidence>
<feature type="region of interest" description="Disordered" evidence="2">
    <location>
        <begin position="164"/>
        <end position="191"/>
    </location>
</feature>
<dbReference type="AlphaFoldDB" id="A0A8J4PZY1"/>
<feature type="compositionally biased region" description="Polar residues" evidence="2">
    <location>
        <begin position="173"/>
        <end position="191"/>
    </location>
</feature>
<protein>
    <recommendedName>
        <fullName evidence="3">SWIM-type domain-containing protein</fullName>
    </recommendedName>
</protein>
<proteinExistence type="predicted"/>
<sequence>MELLNEDIIKEYYVGNENVFTLGKQNYMNGSIQLEFVGKYLVKSKISESPSHRAMIELNVNGGLKKTLCTCKEYQFILPCQHIVSTAFELIDYIKDHSNNSLTNASSAPASSIPSLQRTVGYQILLKEYSFSKSNEVRDLLVEMNNTIAIETQVEEAVNNNNSSNLVEKDENNNLTPSAPAVNQSDLVVTL</sequence>
<evidence type="ECO:0000313" key="5">
    <source>
        <dbReference type="Proteomes" id="UP000695562"/>
    </source>
</evidence>
<evidence type="ECO:0000313" key="4">
    <source>
        <dbReference type="EMBL" id="KAF2077136.1"/>
    </source>
</evidence>
<keyword evidence="1" id="KW-0862">Zinc</keyword>
<gene>
    <name evidence="4" type="ORF">CYY_001583</name>
</gene>
<dbReference type="GO" id="GO:0008270">
    <property type="term" value="F:zinc ion binding"/>
    <property type="evidence" value="ECO:0007669"/>
    <property type="project" value="UniProtKB-KW"/>
</dbReference>
<keyword evidence="1" id="KW-0479">Metal-binding</keyword>
<dbReference type="EMBL" id="AJWJ01000038">
    <property type="protein sequence ID" value="KAF2077136.1"/>
    <property type="molecule type" value="Genomic_DNA"/>
</dbReference>
<accession>A0A8J4PZY1</accession>
<dbReference type="PROSITE" id="PS50966">
    <property type="entry name" value="ZF_SWIM"/>
    <property type="match status" value="1"/>
</dbReference>
<name>A0A8J4PZY1_9MYCE</name>
<evidence type="ECO:0000259" key="3">
    <source>
        <dbReference type="PROSITE" id="PS50966"/>
    </source>
</evidence>
<keyword evidence="1" id="KW-0863">Zinc-finger</keyword>
<dbReference type="OrthoDB" id="15871at2759"/>
<reference evidence="4" key="1">
    <citation type="submission" date="2020-01" db="EMBL/GenBank/DDBJ databases">
        <title>Development of genomics and gene disruption for Polysphondylium violaceum indicates a role for the polyketide synthase stlB in stalk morphogenesis.</title>
        <authorList>
            <person name="Narita B."/>
            <person name="Kawabe Y."/>
            <person name="Kin K."/>
            <person name="Saito T."/>
            <person name="Gibbs R."/>
            <person name="Kuspa A."/>
            <person name="Muzny D."/>
            <person name="Queller D."/>
            <person name="Richards S."/>
            <person name="Strassman J."/>
            <person name="Sucgang R."/>
            <person name="Worley K."/>
            <person name="Schaap P."/>
        </authorList>
    </citation>
    <scope>NUCLEOTIDE SEQUENCE</scope>
    <source>
        <strain evidence="4">QSvi11</strain>
    </source>
</reference>
<dbReference type="InterPro" id="IPR007527">
    <property type="entry name" value="Znf_SWIM"/>
</dbReference>
<organism evidence="4 5">
    <name type="scientific">Polysphondylium violaceum</name>
    <dbReference type="NCBI Taxonomy" id="133409"/>
    <lineage>
        <taxon>Eukaryota</taxon>
        <taxon>Amoebozoa</taxon>
        <taxon>Evosea</taxon>
        <taxon>Eumycetozoa</taxon>
        <taxon>Dictyostelia</taxon>
        <taxon>Dictyosteliales</taxon>
        <taxon>Dictyosteliaceae</taxon>
        <taxon>Polysphondylium</taxon>
    </lineage>
</organism>
<comment type="caution">
    <text evidence="4">The sequence shown here is derived from an EMBL/GenBank/DDBJ whole genome shotgun (WGS) entry which is preliminary data.</text>
</comment>
<feature type="domain" description="SWIM-type" evidence="3">
    <location>
        <begin position="54"/>
        <end position="91"/>
    </location>
</feature>
<dbReference type="Proteomes" id="UP000695562">
    <property type="component" value="Unassembled WGS sequence"/>
</dbReference>
<evidence type="ECO:0000256" key="1">
    <source>
        <dbReference type="PROSITE-ProRule" id="PRU00325"/>
    </source>
</evidence>